<evidence type="ECO:0000313" key="3">
    <source>
        <dbReference type="Ensembl" id="ENSMODP00000041789.1"/>
    </source>
</evidence>
<keyword evidence="4" id="KW-1185">Reference proteome</keyword>
<evidence type="ECO:0000259" key="2">
    <source>
        <dbReference type="PROSITE" id="PS50878"/>
    </source>
</evidence>
<dbReference type="GO" id="GO:0003964">
    <property type="term" value="F:RNA-directed DNA polymerase activity"/>
    <property type="evidence" value="ECO:0007669"/>
    <property type="project" value="UniProtKB-EC"/>
</dbReference>
<dbReference type="EC" id="2.7.7.49" evidence="1"/>
<feature type="domain" description="Reverse transcriptase" evidence="2">
    <location>
        <begin position="269"/>
        <end position="564"/>
    </location>
</feature>
<sequence>MCIAPRHPKRTQTVSTFYNMSRLRDPSYLQTFQSCLDDKLSAKGPLTGSSTEKWNQFRDTVMETSKAVLGPKQHNHQDWFDENNTAIEDLLSKKNKAFMEWQNNPNSAPKKDRFKSLQATAQREIRKMQDRWSEKKAEEIQCFADTKNYKQIFSALKTVYGPLNPTTTPLQSSNGDILIKDKKGISNRWKEHFSQLLNRPSSVDQSALDQIPQNRTIEQLDVPPSIVEVQKAIKQMSAGKAPGKDGIPTEVYKTLNGKALQAFHIVLTSIWEEEDMPPELRDAFIVALYNNKGSRAACDNYRGISLLSTAGKILACVILNRLLSSVSEQNLPESHCGFRPDHSTIDMVFTVRQMQEKCLEQNLSLYIVFIDLTKVFDTVNRDALWVILSKLGCPAKFIKLIELFHVDITGEVLFGGETSNRFNISNGMKQGCVFAPVLFNLYFTQVLRHAVMDLDLGVYIKYRLGGSLFDLHRLTAKTKTTERLILEPLFADDCALMAHRENHLQTIVDRFSTARKLFGLTISLSKTEVLFQPAPGRPTNQPCITIDGTQLSNVNTFEYLGSTITNDRSLDHEINARIQKAS</sequence>
<evidence type="ECO:0000256" key="1">
    <source>
        <dbReference type="ARBA" id="ARBA00012493"/>
    </source>
</evidence>
<dbReference type="AlphaFoldDB" id="A0A5F8G2W5"/>
<accession>A0A5F8G2W5</accession>
<proteinExistence type="predicted"/>
<dbReference type="PANTHER" id="PTHR47027">
    <property type="entry name" value="REVERSE TRANSCRIPTASE DOMAIN-CONTAINING PROTEIN"/>
    <property type="match status" value="1"/>
</dbReference>
<organism evidence="3 4">
    <name type="scientific">Monodelphis domestica</name>
    <name type="common">Gray short-tailed opossum</name>
    <dbReference type="NCBI Taxonomy" id="13616"/>
    <lineage>
        <taxon>Eukaryota</taxon>
        <taxon>Metazoa</taxon>
        <taxon>Chordata</taxon>
        <taxon>Craniata</taxon>
        <taxon>Vertebrata</taxon>
        <taxon>Euteleostomi</taxon>
        <taxon>Mammalia</taxon>
        <taxon>Metatheria</taxon>
        <taxon>Didelphimorphia</taxon>
        <taxon>Didelphidae</taxon>
        <taxon>Monodelphis</taxon>
    </lineage>
</organism>
<dbReference type="Proteomes" id="UP000002280">
    <property type="component" value="Chromosome 6"/>
</dbReference>
<dbReference type="OMA" id="LMAHREN"/>
<dbReference type="Pfam" id="PF00078">
    <property type="entry name" value="RVT_1"/>
    <property type="match status" value="1"/>
</dbReference>
<dbReference type="SUPFAM" id="SSF56672">
    <property type="entry name" value="DNA/RNA polymerases"/>
    <property type="match status" value="1"/>
</dbReference>
<dbReference type="PROSITE" id="PS50878">
    <property type="entry name" value="RT_POL"/>
    <property type="match status" value="1"/>
</dbReference>
<evidence type="ECO:0000313" key="4">
    <source>
        <dbReference type="Proteomes" id="UP000002280"/>
    </source>
</evidence>
<dbReference type="GeneTree" id="ENSGT00940000164735"/>
<dbReference type="InParanoid" id="A0A5F8G2W5"/>
<reference evidence="3 4" key="1">
    <citation type="journal article" date="2007" name="Nature">
        <title>Genome of the marsupial Monodelphis domestica reveals innovation in non-coding sequences.</title>
        <authorList>
            <person name="Mikkelsen T.S."/>
            <person name="Wakefield M.J."/>
            <person name="Aken B."/>
            <person name="Amemiya C.T."/>
            <person name="Chang J.L."/>
            <person name="Duke S."/>
            <person name="Garber M."/>
            <person name="Gentles A.J."/>
            <person name="Goodstadt L."/>
            <person name="Heger A."/>
            <person name="Jurka J."/>
            <person name="Kamal M."/>
            <person name="Mauceli E."/>
            <person name="Searle S.M."/>
            <person name="Sharpe T."/>
            <person name="Baker M.L."/>
            <person name="Batzer M.A."/>
            <person name="Benos P.V."/>
            <person name="Belov K."/>
            <person name="Clamp M."/>
            <person name="Cook A."/>
            <person name="Cuff J."/>
            <person name="Das R."/>
            <person name="Davidow L."/>
            <person name="Deakin J.E."/>
            <person name="Fazzari M.J."/>
            <person name="Glass J.L."/>
            <person name="Grabherr M."/>
            <person name="Greally J.M."/>
            <person name="Gu W."/>
            <person name="Hore T.A."/>
            <person name="Huttley G.A."/>
            <person name="Kleber M."/>
            <person name="Jirtle R.L."/>
            <person name="Koina E."/>
            <person name="Lee J.T."/>
            <person name="Mahony S."/>
            <person name="Marra M.A."/>
            <person name="Miller R.D."/>
            <person name="Nicholls R.D."/>
            <person name="Oda M."/>
            <person name="Papenfuss A.T."/>
            <person name="Parra Z.E."/>
            <person name="Pollock D.D."/>
            <person name="Ray D.A."/>
            <person name="Schein J.E."/>
            <person name="Speed T.P."/>
            <person name="Thompson K."/>
            <person name="VandeBerg J.L."/>
            <person name="Wade C.M."/>
            <person name="Walker J.A."/>
            <person name="Waters P.D."/>
            <person name="Webber C."/>
            <person name="Weidman J.R."/>
            <person name="Xie X."/>
            <person name="Zody M.C."/>
            <person name="Baldwin J."/>
            <person name="Abdouelleil A."/>
            <person name="Abdulkadir J."/>
            <person name="Abebe A."/>
            <person name="Abera B."/>
            <person name="Abreu J."/>
            <person name="Acer S.C."/>
            <person name="Aftuck L."/>
            <person name="Alexander A."/>
            <person name="An P."/>
            <person name="Anderson E."/>
            <person name="Anderson S."/>
            <person name="Arachi H."/>
            <person name="Azer M."/>
            <person name="Bachantsang P."/>
            <person name="Barry A."/>
            <person name="Bayul T."/>
            <person name="Berlin A."/>
            <person name="Bessette D."/>
            <person name="Bloom T."/>
            <person name="Bloom T."/>
            <person name="Boguslavskiy L."/>
            <person name="Bonnet C."/>
            <person name="Boukhgalter B."/>
            <person name="Bourzgui I."/>
            <person name="Brown A."/>
            <person name="Cahill P."/>
            <person name="Channer S."/>
            <person name="Cheshatsang Y."/>
            <person name="Chuda L."/>
            <person name="Citroen M."/>
            <person name="Collymore A."/>
            <person name="Cooke P."/>
            <person name="Costello M."/>
            <person name="D'Aco K."/>
            <person name="Daza R."/>
            <person name="De Haan G."/>
            <person name="DeGray S."/>
            <person name="DeMaso C."/>
            <person name="Dhargay N."/>
            <person name="Dooley K."/>
            <person name="Dooley E."/>
            <person name="Doricent M."/>
            <person name="Dorje P."/>
            <person name="Dorjee K."/>
            <person name="Dupes A."/>
            <person name="Elong R."/>
            <person name="Falk J."/>
            <person name="Farina A."/>
            <person name="Faro S."/>
            <person name="Ferguson D."/>
            <person name="Fisher S."/>
            <person name="Foley C.D."/>
            <person name="Franke A."/>
            <person name="Friedrich D."/>
            <person name="Gadbois L."/>
            <person name="Gearin G."/>
            <person name="Gearin C.R."/>
            <person name="Giannoukos G."/>
            <person name="Goode T."/>
            <person name="Graham J."/>
            <person name="Grandbois E."/>
            <person name="Grewal S."/>
            <person name="Gyaltsen K."/>
            <person name="Hafez N."/>
            <person name="Hagos B."/>
            <person name="Hall J."/>
            <person name="Henson C."/>
            <person name="Hollinger A."/>
            <person name="Honan T."/>
            <person name="Huard M.D."/>
            <person name="Hughes L."/>
            <person name="Hurhula B."/>
            <person name="Husby M.E."/>
            <person name="Kamat A."/>
            <person name="Kanga B."/>
            <person name="Kashin S."/>
            <person name="Khazanovich D."/>
            <person name="Kisner P."/>
            <person name="Lance K."/>
            <person name="Lara M."/>
            <person name="Lee W."/>
            <person name="Lennon N."/>
            <person name="Letendre F."/>
            <person name="LeVine R."/>
            <person name="Lipovsky A."/>
            <person name="Liu X."/>
            <person name="Liu J."/>
            <person name="Liu S."/>
            <person name="Lokyitsang T."/>
            <person name="Lokyitsang Y."/>
            <person name="Lubonja R."/>
            <person name="Lui A."/>
            <person name="MacDonald P."/>
            <person name="Magnisalis V."/>
            <person name="Maru K."/>
            <person name="Matthews C."/>
            <person name="McCusker W."/>
            <person name="McDonough S."/>
            <person name="Mehta T."/>
            <person name="Meldrim J."/>
            <person name="Meneus L."/>
            <person name="Mihai O."/>
            <person name="Mihalev A."/>
            <person name="Mihova T."/>
            <person name="Mittelman R."/>
            <person name="Mlenga V."/>
            <person name="Montmayeur A."/>
            <person name="Mulrain L."/>
            <person name="Navidi A."/>
            <person name="Naylor J."/>
            <person name="Negash T."/>
            <person name="Nguyen T."/>
            <person name="Nguyen N."/>
            <person name="Nicol R."/>
            <person name="Norbu C."/>
            <person name="Norbu N."/>
            <person name="Novod N."/>
            <person name="O'Neill B."/>
            <person name="Osman S."/>
            <person name="Markiewicz E."/>
            <person name="Oyono O.L."/>
            <person name="Patti C."/>
            <person name="Phunkhang P."/>
            <person name="Pierre F."/>
            <person name="Priest M."/>
            <person name="Raghuraman S."/>
            <person name="Rege F."/>
            <person name="Reyes R."/>
            <person name="Rise C."/>
            <person name="Rogov P."/>
            <person name="Ross K."/>
            <person name="Ryan E."/>
            <person name="Settipalli S."/>
            <person name="Shea T."/>
            <person name="Sherpa N."/>
            <person name="Shi L."/>
            <person name="Shih D."/>
            <person name="Sparrow T."/>
            <person name="Spaulding J."/>
            <person name="Stalker J."/>
            <person name="Stange-Thomann N."/>
            <person name="Stavropoulos S."/>
            <person name="Stone C."/>
            <person name="Strader C."/>
            <person name="Tesfaye S."/>
            <person name="Thomson T."/>
            <person name="Thoulutsang Y."/>
            <person name="Thoulutsang D."/>
            <person name="Topham K."/>
            <person name="Topping I."/>
            <person name="Tsamla T."/>
            <person name="Vassiliev H."/>
            <person name="Vo A."/>
            <person name="Wangchuk T."/>
            <person name="Wangdi T."/>
            <person name="Weiand M."/>
            <person name="Wilkinson J."/>
            <person name="Wilson A."/>
            <person name="Yadav S."/>
            <person name="Young G."/>
            <person name="Yu Q."/>
            <person name="Zembek L."/>
            <person name="Zhong D."/>
            <person name="Zimmer A."/>
            <person name="Zwirko Z."/>
            <person name="Jaffe D.B."/>
            <person name="Alvarez P."/>
            <person name="Brockman W."/>
            <person name="Butler J."/>
            <person name="Chin C."/>
            <person name="Gnerre S."/>
            <person name="MacCallum I."/>
            <person name="Graves J.A."/>
            <person name="Ponting C.P."/>
            <person name="Breen M."/>
            <person name="Samollow P.B."/>
            <person name="Lander E.S."/>
            <person name="Lindblad-Toh K."/>
        </authorList>
    </citation>
    <scope>NUCLEOTIDE SEQUENCE [LARGE SCALE GENOMIC DNA]</scope>
</reference>
<dbReference type="InterPro" id="IPR000477">
    <property type="entry name" value="RT_dom"/>
</dbReference>
<protein>
    <recommendedName>
        <fullName evidence="1">RNA-directed DNA polymerase</fullName>
        <ecNumber evidence="1">2.7.7.49</ecNumber>
    </recommendedName>
</protein>
<dbReference type="InterPro" id="IPR043502">
    <property type="entry name" value="DNA/RNA_pol_sf"/>
</dbReference>
<reference evidence="3" key="3">
    <citation type="submission" date="2025-09" db="UniProtKB">
        <authorList>
            <consortium name="Ensembl"/>
        </authorList>
    </citation>
    <scope>IDENTIFICATION</scope>
</reference>
<dbReference type="Ensembl" id="ENSMODT00000083178.1">
    <property type="protein sequence ID" value="ENSMODP00000041789.1"/>
    <property type="gene ID" value="ENSMODG00000045248.1"/>
</dbReference>
<name>A0A5F8G2W5_MONDO</name>
<reference evidence="3" key="2">
    <citation type="submission" date="2025-08" db="UniProtKB">
        <authorList>
            <consortium name="Ensembl"/>
        </authorList>
    </citation>
    <scope>IDENTIFICATION</scope>
</reference>
<dbReference type="CDD" id="cd01650">
    <property type="entry name" value="RT_nLTR_like"/>
    <property type="match status" value="1"/>
</dbReference>
<dbReference type="PANTHER" id="PTHR47027:SF30">
    <property type="entry name" value="THAP-TYPE DOMAIN-CONTAINING PROTEIN"/>
    <property type="match status" value="1"/>
</dbReference>